<sequence>MTTSDILPQAKDFSNLYSRETLRRFPSPIKTTMAYFQDPNIVFLGAGMPPAELFPLKSLKVETHKPPFQDFKNLNPEKSSIFCDIQRDIENLEIPMDVPLSRALQYGNSRGQKELLSFLKSHTEIFHTLNYKNWDIITTTGSTQAWDAALRIFCNEGDTILLEEYTYSSSYEAAMSQGINCIPLSMDSKGIIVESLELLLENWDEMYTGIPKPKLLYTIPTGQNPTGITLCDERKPLIYKLAQKHNLIIIEDEPYYFLQMPAYNESGSTNEIDRFSSHAEFINSLAKSFLSLDTDGRVLRMDSVSKTFAPGCRFGWLTGSKPILDVFWDLHEVSIQSTCGFAQSIINGILNRWGQEGYINWLIKIRQEYTLKRNWCLDNLFKYLPMNIIRFASIPTAGMFFTIYIDISKHPLSKKMDTQQIENYFYDKFVQNGVLLTMGSWFKVKNVATLTTGTVSTKANVVDTMKNESNFIMFRGTYAAVDPAKMELGMKILGSVLKQEFGLD</sequence>
<dbReference type="InterPro" id="IPR004839">
    <property type="entry name" value="Aminotransferase_I/II_large"/>
</dbReference>
<gene>
    <name evidence="11" type="ORF">SCODWIG_01376</name>
</gene>
<comment type="subcellular location">
    <subcellularLocation>
        <location evidence="2">Cytoplasm</location>
    </subcellularLocation>
</comment>
<evidence type="ECO:0000256" key="5">
    <source>
        <dbReference type="ARBA" id="ARBA00022576"/>
    </source>
</evidence>
<dbReference type="GO" id="GO:0008793">
    <property type="term" value="F:aromatic-amino-acid transaminase activity"/>
    <property type="evidence" value="ECO:0007669"/>
    <property type="project" value="TreeGrafter"/>
</dbReference>
<evidence type="ECO:0000256" key="8">
    <source>
        <dbReference type="ARBA" id="ARBA00051993"/>
    </source>
</evidence>
<dbReference type="PANTHER" id="PTHR42790:SF21">
    <property type="entry name" value="AROMATIC_AMINOADIPATE AMINOTRANSFERASE 1"/>
    <property type="match status" value="1"/>
</dbReference>
<dbReference type="Proteomes" id="UP000262825">
    <property type="component" value="Unassembled WGS sequence"/>
</dbReference>
<evidence type="ECO:0000256" key="9">
    <source>
        <dbReference type="ARBA" id="ARBA00067014"/>
    </source>
</evidence>
<organism evidence="11 12">
    <name type="scientific">Saccharomycodes ludwigii</name>
    <dbReference type="NCBI Taxonomy" id="36035"/>
    <lineage>
        <taxon>Eukaryota</taxon>
        <taxon>Fungi</taxon>
        <taxon>Dikarya</taxon>
        <taxon>Ascomycota</taxon>
        <taxon>Saccharomycotina</taxon>
        <taxon>Saccharomycetes</taxon>
        <taxon>Saccharomycodales</taxon>
        <taxon>Saccharomycodaceae</taxon>
        <taxon>Saccharomycodes</taxon>
    </lineage>
</organism>
<keyword evidence="7" id="KW-0663">Pyridoxal phosphate</keyword>
<dbReference type="EC" id="2.6.1.57" evidence="9"/>
<proteinExistence type="inferred from homology"/>
<comment type="cofactor">
    <cofactor evidence="1">
        <name>pyridoxal 5'-phosphate</name>
        <dbReference type="ChEBI" id="CHEBI:597326"/>
    </cofactor>
</comment>
<comment type="catalytic activity">
    <reaction evidence="8">
        <text>an aromatic L-alpha-amino acid + 2-oxoglutarate = an aromatic oxo-acid + L-glutamate</text>
        <dbReference type="Rhea" id="RHEA:17533"/>
        <dbReference type="ChEBI" id="CHEBI:16810"/>
        <dbReference type="ChEBI" id="CHEBI:29985"/>
        <dbReference type="ChEBI" id="CHEBI:73309"/>
        <dbReference type="ChEBI" id="CHEBI:84824"/>
        <dbReference type="EC" id="2.6.1.57"/>
    </reaction>
</comment>
<keyword evidence="5 11" id="KW-0032">Aminotransferase</keyword>
<evidence type="ECO:0000256" key="1">
    <source>
        <dbReference type="ARBA" id="ARBA00001933"/>
    </source>
</evidence>
<dbReference type="InterPro" id="IPR015421">
    <property type="entry name" value="PyrdxlP-dep_Trfase_major"/>
</dbReference>
<evidence type="ECO:0000256" key="2">
    <source>
        <dbReference type="ARBA" id="ARBA00004496"/>
    </source>
</evidence>
<evidence type="ECO:0000256" key="6">
    <source>
        <dbReference type="ARBA" id="ARBA00022679"/>
    </source>
</evidence>
<accession>A0A376B4J9</accession>
<evidence type="ECO:0000256" key="3">
    <source>
        <dbReference type="ARBA" id="ARBA00007441"/>
    </source>
</evidence>
<dbReference type="Pfam" id="PF00155">
    <property type="entry name" value="Aminotran_1_2"/>
    <property type="match status" value="1"/>
</dbReference>
<keyword evidence="12" id="KW-1185">Reference proteome</keyword>
<evidence type="ECO:0000313" key="11">
    <source>
        <dbReference type="EMBL" id="SSD59615.1"/>
    </source>
</evidence>
<evidence type="ECO:0000256" key="4">
    <source>
        <dbReference type="ARBA" id="ARBA00022490"/>
    </source>
</evidence>
<reference evidence="12" key="1">
    <citation type="submission" date="2018-06" db="EMBL/GenBank/DDBJ databases">
        <authorList>
            <person name="Guldener U."/>
        </authorList>
    </citation>
    <scope>NUCLEOTIDE SEQUENCE [LARGE SCALE GENOMIC DNA]</scope>
    <source>
        <strain evidence="12">UTAD17</strain>
    </source>
</reference>
<dbReference type="InterPro" id="IPR050859">
    <property type="entry name" value="Class-I_PLP-dep_aminotransf"/>
</dbReference>
<dbReference type="GO" id="GO:0006571">
    <property type="term" value="P:tyrosine biosynthetic process"/>
    <property type="evidence" value="ECO:0007669"/>
    <property type="project" value="TreeGrafter"/>
</dbReference>
<dbReference type="PANTHER" id="PTHR42790">
    <property type="entry name" value="AMINOTRANSFERASE"/>
    <property type="match status" value="1"/>
</dbReference>
<dbReference type="GO" id="GO:0030170">
    <property type="term" value="F:pyridoxal phosphate binding"/>
    <property type="evidence" value="ECO:0007669"/>
    <property type="project" value="InterPro"/>
</dbReference>
<keyword evidence="6 11" id="KW-0808">Transferase</keyword>
<dbReference type="GO" id="GO:0005737">
    <property type="term" value="C:cytoplasm"/>
    <property type="evidence" value="ECO:0007669"/>
    <property type="project" value="UniProtKB-SubCell"/>
</dbReference>
<keyword evidence="4" id="KW-0963">Cytoplasm</keyword>
<dbReference type="VEuPathDB" id="FungiDB:SCODWIG_01376"/>
<dbReference type="AlphaFoldDB" id="A0A376B4J9"/>
<dbReference type="FunFam" id="3.40.640.10:FF:000074">
    <property type="entry name" value="Aromatic amino acid aminotransferase"/>
    <property type="match status" value="1"/>
</dbReference>
<protein>
    <recommendedName>
        <fullName evidence="9">aromatic-amino-acid transaminase</fullName>
        <ecNumber evidence="9">2.6.1.57</ecNumber>
    </recommendedName>
</protein>
<evidence type="ECO:0000256" key="7">
    <source>
        <dbReference type="ARBA" id="ARBA00022898"/>
    </source>
</evidence>
<evidence type="ECO:0000259" key="10">
    <source>
        <dbReference type="Pfam" id="PF00155"/>
    </source>
</evidence>
<evidence type="ECO:0000313" key="12">
    <source>
        <dbReference type="Proteomes" id="UP000262825"/>
    </source>
</evidence>
<feature type="domain" description="Aminotransferase class I/classII large" evidence="10">
    <location>
        <begin position="104"/>
        <end position="446"/>
    </location>
</feature>
<dbReference type="GO" id="GO:0019878">
    <property type="term" value="P:lysine biosynthetic process via aminoadipic acid"/>
    <property type="evidence" value="ECO:0007669"/>
    <property type="project" value="TreeGrafter"/>
</dbReference>
<dbReference type="SUPFAM" id="SSF53383">
    <property type="entry name" value="PLP-dependent transferases"/>
    <property type="match status" value="1"/>
</dbReference>
<dbReference type="GO" id="GO:0047536">
    <property type="term" value="F:2-aminoadipate transaminase activity"/>
    <property type="evidence" value="ECO:0007669"/>
    <property type="project" value="TreeGrafter"/>
</dbReference>
<dbReference type="EMBL" id="UFAJ01000172">
    <property type="protein sequence ID" value="SSD59615.1"/>
    <property type="molecule type" value="Genomic_DNA"/>
</dbReference>
<dbReference type="InterPro" id="IPR015424">
    <property type="entry name" value="PyrdxlP-dep_Trfase"/>
</dbReference>
<dbReference type="Gene3D" id="3.40.640.10">
    <property type="entry name" value="Type I PLP-dependent aspartate aminotransferase-like (Major domain)"/>
    <property type="match status" value="1"/>
</dbReference>
<dbReference type="GO" id="GO:0009074">
    <property type="term" value="P:aromatic amino acid family catabolic process"/>
    <property type="evidence" value="ECO:0007669"/>
    <property type="project" value="TreeGrafter"/>
</dbReference>
<comment type="similarity">
    <text evidence="3">Belongs to the class-I pyridoxal-phosphate-dependent aminotransferase family.</text>
</comment>
<dbReference type="CDD" id="cd00609">
    <property type="entry name" value="AAT_like"/>
    <property type="match status" value="1"/>
</dbReference>
<name>A0A376B4J9_9ASCO</name>